<dbReference type="WBParaSite" id="EVEC_0000635401-mRNA-1">
    <property type="protein sequence ID" value="EVEC_0000635401-mRNA-1"/>
    <property type="gene ID" value="EVEC_0000635401"/>
</dbReference>
<dbReference type="Proteomes" id="UP000274131">
    <property type="component" value="Unassembled WGS sequence"/>
</dbReference>
<accession>A0A0N4V7T0</accession>
<keyword evidence="2" id="KW-1185">Reference proteome</keyword>
<evidence type="ECO:0000313" key="1">
    <source>
        <dbReference type="EMBL" id="VDD91214.1"/>
    </source>
</evidence>
<sequence>MLSEAAVLYSKSNLSLSDTLKRLEENLVALQDPHTNDLAQKCSQLKAKWEELLLNALSTIQVPGVTLTNKNIDLYMNRLNEMLARNPNDIVLSSVRSALSQIDFTAS</sequence>
<reference evidence="3" key="1">
    <citation type="submission" date="2017-02" db="UniProtKB">
        <authorList>
            <consortium name="WormBaseParasite"/>
        </authorList>
    </citation>
    <scope>IDENTIFICATION</scope>
</reference>
<name>A0A0N4V7T0_ENTVE</name>
<dbReference type="AlphaFoldDB" id="A0A0N4V7T0"/>
<evidence type="ECO:0000313" key="3">
    <source>
        <dbReference type="WBParaSite" id="EVEC_0000635401-mRNA-1"/>
    </source>
</evidence>
<proteinExistence type="predicted"/>
<protein>
    <submittedName>
        <fullName evidence="3">Pre-mRNA-processing factor 19</fullName>
    </submittedName>
</protein>
<gene>
    <name evidence="1" type="ORF">EVEC_LOCUS5965</name>
</gene>
<evidence type="ECO:0000313" key="2">
    <source>
        <dbReference type="Proteomes" id="UP000274131"/>
    </source>
</evidence>
<dbReference type="EMBL" id="UXUI01008329">
    <property type="protein sequence ID" value="VDD91214.1"/>
    <property type="molecule type" value="Genomic_DNA"/>
</dbReference>
<reference evidence="1 2" key="2">
    <citation type="submission" date="2018-10" db="EMBL/GenBank/DDBJ databases">
        <authorList>
            <consortium name="Pathogen Informatics"/>
        </authorList>
    </citation>
    <scope>NUCLEOTIDE SEQUENCE [LARGE SCALE GENOMIC DNA]</scope>
</reference>
<organism evidence="3">
    <name type="scientific">Enterobius vermicularis</name>
    <name type="common">Human pinworm</name>
    <dbReference type="NCBI Taxonomy" id="51028"/>
    <lineage>
        <taxon>Eukaryota</taxon>
        <taxon>Metazoa</taxon>
        <taxon>Ecdysozoa</taxon>
        <taxon>Nematoda</taxon>
        <taxon>Chromadorea</taxon>
        <taxon>Rhabditida</taxon>
        <taxon>Spirurina</taxon>
        <taxon>Oxyuridomorpha</taxon>
        <taxon>Oxyuroidea</taxon>
        <taxon>Oxyuridae</taxon>
        <taxon>Enterobius</taxon>
    </lineage>
</organism>